<dbReference type="SUPFAM" id="SSF52540">
    <property type="entry name" value="P-loop containing nucleoside triphosphate hydrolases"/>
    <property type="match status" value="2"/>
</dbReference>
<dbReference type="CDD" id="cd18809">
    <property type="entry name" value="SF1_C_RecD"/>
    <property type="match status" value="1"/>
</dbReference>
<dbReference type="InterPro" id="IPR027785">
    <property type="entry name" value="UvrD-like_helicase_C"/>
</dbReference>
<evidence type="ECO:0000259" key="2">
    <source>
        <dbReference type="Pfam" id="PF18335"/>
    </source>
</evidence>
<sequence length="1108" mass="127585">MERFIEGIKCTIIREIYSSNNYRTFACLLDNPKDESKISLNKYGNFTISGDLSFLKNGESYTLDLKQVNHPRYGLQYMVEKVKDYEIVKDLEELTIEQSMEILTKFTTETQANTLLTVYPNFIAMVINGKTEEIDVKKLKNIKEYRLNCYIREINTRFKYYYILIHHKNYDLTIGECQELDNVYGSVEAVEEAINKEPYSVLIDVLHRDFLRTDKLLMKIRPELKESANRIEHIALHILNLNEEDDNTYMDANTMAGFCAEIDKDCIPHIKKTCVESQKIWYDDATKRIAKADTYIAESTIADFFIDILCTPGPAWNFEWKKYTKIKDGTLTDEQSELLHVVCENRVAVLNAGAGCVDSETEYFNGKEWKSIAQYIPEEKVLQYNVDGTAELVKPLRYIKLPCNEMYHFETKYGLNQTLSEEHVIPYIYSDRGKQQLKFTTMLDLKNKHETNERGFRGKFITSFRYDGKGIDLTDNEIKIMCAVICDGTFTHSNTTLCRFHIKKQRKKDNLRNLFKESNLQWREKESAAEGYTDFYIYAPRKEKEFLSYWYNCTQKQLQIVCDNILQWDGSIIGNRKTFSTTVLSTANFIQFAFSACDYKASLKEKNRIGRIRKINNKEYVTKSTEYELAITTRNLLTITKDSRPTHKKQTEIIKVKSIDGFKYCFEVETGMLVLRRKNNIFITGNCGKTSSMMALINMLEDNGKTYSLFAPTGRAAKRLAEQTHRKASTVHKGCSQAQADGGIDSDVIICDEWSMYGLEHMMMLVKACSNPDVRFVFSGDIHQLPSIALGCVMRDFIESNIIPVITLTKVFRYKEGGLSAIVNDIYNKLSIHEKLNFEDGVKCVLGINKDYTFIKSNGTTEQILDTYMEKINQGIKPIDIAVITPWNVKEFGTYRINNLIQSAINPARKNERVIERDVKDCTITFRKGDIVMNTKNNYTVPTYETYKRILEETGEVDLSLAQETVGVFNGDIGKILDIDANNVLIIQFDENMVVFKGDDCNSLVLGYAGTIHKYQGSQCPHIIFLSLKCHERSFNNNLLYTGISRASQETTQIGDLSTVENCIAIDGNENRQTQLKDFLLKSYELKTSQKEIMNNEETEDDTFWTAV</sequence>
<feature type="domain" description="UvrD-like helicase C-terminal" evidence="1">
    <location>
        <begin position="1007"/>
        <end position="1050"/>
    </location>
</feature>
<dbReference type="Pfam" id="PF13604">
    <property type="entry name" value="AAA_30"/>
    <property type="match status" value="1"/>
</dbReference>
<proteinExistence type="predicted"/>
<dbReference type="Gene3D" id="2.30.30.940">
    <property type="match status" value="1"/>
</dbReference>
<dbReference type="InterPro" id="IPR041451">
    <property type="entry name" value="RecD2_SH13"/>
</dbReference>
<reference evidence="3" key="2">
    <citation type="journal article" date="2024" name="Heliyon">
        <title>Complete genome sequence of the novel virulent phage PMBT24 infecting Enterocloster bolteae from the human gut.</title>
        <authorList>
            <person name="Sprotte S."/>
            <person name="Brinks E."/>
            <person name="Neve H."/>
            <person name="Franz C.M.A.P."/>
        </authorList>
    </citation>
    <scope>NUCLEOTIDE SEQUENCE</scope>
</reference>
<protein>
    <submittedName>
        <fullName evidence="3">Exodeoxyribonuclease V</fullName>
    </submittedName>
</protein>
<dbReference type="Pfam" id="PF18335">
    <property type="entry name" value="SH3_13"/>
    <property type="match status" value="1"/>
</dbReference>
<dbReference type="Gene3D" id="3.40.50.300">
    <property type="entry name" value="P-loop containing nucleotide triphosphate hydrolases"/>
    <property type="match status" value="2"/>
</dbReference>
<name>A0AAT9TTF3_9CAUD</name>
<evidence type="ECO:0000259" key="1">
    <source>
        <dbReference type="Pfam" id="PF13538"/>
    </source>
</evidence>
<organism evidence="3">
    <name type="scientific">Enterocloster phage PMBT24</name>
    <dbReference type="NCBI Taxonomy" id="3025413"/>
    <lineage>
        <taxon>Viruses</taxon>
        <taxon>Duplodnaviria</taxon>
        <taxon>Heunggongvirae</taxon>
        <taxon>Uroviricota</taxon>
        <taxon>Caudoviricetes</taxon>
    </lineage>
</organism>
<reference evidence="3" key="1">
    <citation type="submission" date="2023-01" db="EMBL/GenBank/DDBJ databases">
        <authorList>
            <person name="Sprotte S."/>
            <person name="Brinks E."/>
        </authorList>
    </citation>
    <scope>NUCLEOTIDE SEQUENCE</scope>
</reference>
<evidence type="ECO:0000313" key="3">
    <source>
        <dbReference type="EMBL" id="WDQ45496.1"/>
    </source>
</evidence>
<accession>A0AAT9TTF3</accession>
<dbReference type="Pfam" id="PF13538">
    <property type="entry name" value="UvrD_C_2"/>
    <property type="match status" value="1"/>
</dbReference>
<dbReference type="InterPro" id="IPR027417">
    <property type="entry name" value="P-loop_NTPase"/>
</dbReference>
<dbReference type="CDD" id="cd17933">
    <property type="entry name" value="DEXSc_RecD-like"/>
    <property type="match status" value="1"/>
</dbReference>
<feature type="domain" description="ATP-dependent RecD2 DNA helicase SH3" evidence="2">
    <location>
        <begin position="897"/>
        <end position="989"/>
    </location>
</feature>
<dbReference type="EMBL" id="OQ326496">
    <property type="protein sequence ID" value="WDQ45496.1"/>
    <property type="molecule type" value="Genomic_DNA"/>
</dbReference>